<proteinExistence type="inferred from homology"/>
<name>A0A8B7NX79_HYAAZ</name>
<feature type="transmembrane region" description="Helical" evidence="15">
    <location>
        <begin position="323"/>
        <end position="342"/>
    </location>
</feature>
<dbReference type="GeneID" id="108674854"/>
<dbReference type="PRINTS" id="PR00238">
    <property type="entry name" value="OPSIN"/>
</dbReference>
<evidence type="ECO:0000259" key="16">
    <source>
        <dbReference type="PROSITE" id="PS50262"/>
    </source>
</evidence>
<gene>
    <name evidence="18" type="primary">LOC108674854</name>
</gene>
<organism evidence="17 18">
    <name type="scientific">Hyalella azteca</name>
    <name type="common">Amphipod</name>
    <dbReference type="NCBI Taxonomy" id="294128"/>
    <lineage>
        <taxon>Eukaryota</taxon>
        <taxon>Metazoa</taxon>
        <taxon>Ecdysozoa</taxon>
        <taxon>Arthropoda</taxon>
        <taxon>Crustacea</taxon>
        <taxon>Multicrustacea</taxon>
        <taxon>Malacostraca</taxon>
        <taxon>Eumalacostraca</taxon>
        <taxon>Peracarida</taxon>
        <taxon>Amphipoda</taxon>
        <taxon>Senticaudata</taxon>
        <taxon>Talitrida</taxon>
        <taxon>Talitroidea</taxon>
        <taxon>Hyalellidae</taxon>
        <taxon>Hyalella</taxon>
    </lineage>
</organism>
<evidence type="ECO:0000256" key="3">
    <source>
        <dbReference type="ARBA" id="ARBA00022553"/>
    </source>
</evidence>
<dbReference type="PROSITE" id="PS50262">
    <property type="entry name" value="G_PROTEIN_RECEP_F1_2"/>
    <property type="match status" value="1"/>
</dbReference>
<dbReference type="GO" id="GO:0007602">
    <property type="term" value="P:phototransduction"/>
    <property type="evidence" value="ECO:0007669"/>
    <property type="project" value="UniProtKB-KW"/>
</dbReference>
<feature type="transmembrane region" description="Helical" evidence="15">
    <location>
        <begin position="57"/>
        <end position="83"/>
    </location>
</feature>
<keyword evidence="5 15" id="KW-0812">Transmembrane</keyword>
<dbReference type="InterPro" id="IPR050125">
    <property type="entry name" value="GPCR_opsins"/>
</dbReference>
<dbReference type="InterPro" id="IPR001760">
    <property type="entry name" value="Opsin"/>
</dbReference>
<reference evidence="18" key="1">
    <citation type="submission" date="2025-08" db="UniProtKB">
        <authorList>
            <consortium name="RefSeq"/>
        </authorList>
    </citation>
    <scope>IDENTIFICATION</scope>
    <source>
        <tissue evidence="18">Whole organism</tissue>
    </source>
</reference>
<keyword evidence="6 15" id="KW-0681">Retinal protein</keyword>
<keyword evidence="8 15" id="KW-0157">Chromophore</keyword>
<keyword evidence="14" id="KW-0844">Vision</keyword>
<dbReference type="SMART" id="SM01381">
    <property type="entry name" value="7TM_GPCR_Srsx"/>
    <property type="match status" value="1"/>
</dbReference>
<dbReference type="Gene3D" id="1.20.1070.10">
    <property type="entry name" value="Rhodopsin 7-helix transmembrane proteins"/>
    <property type="match status" value="1"/>
</dbReference>
<evidence type="ECO:0000256" key="15">
    <source>
        <dbReference type="RuleBase" id="RU004951"/>
    </source>
</evidence>
<dbReference type="PRINTS" id="PR00577">
    <property type="entry name" value="OPSINRH3RH4"/>
</dbReference>
<dbReference type="Proteomes" id="UP000694843">
    <property type="component" value="Unplaced"/>
</dbReference>
<keyword evidence="9 15" id="KW-0297">G-protein coupled receptor</keyword>
<accession>A0A8B7NX79</accession>
<evidence type="ECO:0000256" key="2">
    <source>
        <dbReference type="ARBA" id="ARBA00022543"/>
    </source>
</evidence>
<dbReference type="PANTHER" id="PTHR24240">
    <property type="entry name" value="OPSIN"/>
    <property type="match status" value="1"/>
</dbReference>
<evidence type="ECO:0000256" key="12">
    <source>
        <dbReference type="ARBA" id="ARBA00023170"/>
    </source>
</evidence>
<dbReference type="GO" id="GO:0016020">
    <property type="term" value="C:membrane"/>
    <property type="evidence" value="ECO:0007669"/>
    <property type="project" value="UniProtKB-SubCell"/>
</dbReference>
<evidence type="ECO:0000256" key="1">
    <source>
        <dbReference type="ARBA" id="ARBA00004141"/>
    </source>
</evidence>
<comment type="subcellular location">
    <subcellularLocation>
        <location evidence="1 15">Membrane</location>
        <topology evidence="1 15">Multi-pass membrane protein</topology>
    </subcellularLocation>
</comment>
<evidence type="ECO:0000313" key="18">
    <source>
        <dbReference type="RefSeq" id="XP_018018325.1"/>
    </source>
</evidence>
<keyword evidence="2 15" id="KW-0600">Photoreceptor protein</keyword>
<feature type="transmembrane region" description="Helical" evidence="15">
    <location>
        <begin position="134"/>
        <end position="155"/>
    </location>
</feature>
<keyword evidence="10 15" id="KW-0472">Membrane</keyword>
<keyword evidence="12 15" id="KW-0675">Receptor</keyword>
<dbReference type="SUPFAM" id="SSF81321">
    <property type="entry name" value="Family A G protein-coupled receptor-like"/>
    <property type="match status" value="1"/>
</dbReference>
<protein>
    <submittedName>
        <fullName evidence="18">Compound eye opsin BCRH2</fullName>
    </submittedName>
</protein>
<feature type="transmembrane region" description="Helical" evidence="15">
    <location>
        <begin position="176"/>
        <end position="195"/>
    </location>
</feature>
<dbReference type="GO" id="GO:0009881">
    <property type="term" value="F:photoreceptor activity"/>
    <property type="evidence" value="ECO:0007669"/>
    <property type="project" value="UniProtKB-KW"/>
</dbReference>
<feature type="transmembrane region" description="Helical" evidence="15">
    <location>
        <begin position="95"/>
        <end position="114"/>
    </location>
</feature>
<dbReference type="CDD" id="cd15079">
    <property type="entry name" value="7tmA_photoreceptors_insect"/>
    <property type="match status" value="1"/>
</dbReference>
<dbReference type="InterPro" id="IPR000276">
    <property type="entry name" value="GPCR_Rhodpsn"/>
</dbReference>
<dbReference type="GO" id="GO:0007601">
    <property type="term" value="P:visual perception"/>
    <property type="evidence" value="ECO:0007669"/>
    <property type="project" value="UniProtKB-KW"/>
</dbReference>
<evidence type="ECO:0000256" key="10">
    <source>
        <dbReference type="ARBA" id="ARBA00023136"/>
    </source>
</evidence>
<keyword evidence="11" id="KW-1015">Disulfide bond</keyword>
<evidence type="ECO:0000256" key="13">
    <source>
        <dbReference type="ARBA" id="ARBA00023224"/>
    </source>
</evidence>
<keyword evidence="3" id="KW-0597">Phosphoprotein</keyword>
<dbReference type="RefSeq" id="XP_018018325.1">
    <property type="nucleotide sequence ID" value="XM_018162836.2"/>
</dbReference>
<keyword evidence="4 15" id="KW-0716">Sensory transduction</keyword>
<feature type="transmembrane region" description="Helical" evidence="15">
    <location>
        <begin position="225"/>
        <end position="247"/>
    </location>
</feature>
<evidence type="ECO:0000256" key="6">
    <source>
        <dbReference type="ARBA" id="ARBA00022925"/>
    </source>
</evidence>
<evidence type="ECO:0000256" key="4">
    <source>
        <dbReference type="ARBA" id="ARBA00022606"/>
    </source>
</evidence>
<feature type="transmembrane region" description="Helical" evidence="15">
    <location>
        <begin position="292"/>
        <end position="311"/>
    </location>
</feature>
<feature type="domain" description="G-protein coupled receptors family 1 profile" evidence="16">
    <location>
        <begin position="75"/>
        <end position="340"/>
    </location>
</feature>
<dbReference type="KEGG" id="hazt:108674854"/>
<sequence>MSHSHYASASRGALTGGANDFVFGYAPGVSVVDIVPPHMKDLIHPHWSSFPPPNPMWHYLLGIIYIVMGVLATFGNGVVIYLYMKIKKLRTPSNLLVLNLAIMDMLMLLSQFPFFVYNCFHGGVWAFSPFMCELYACFGAISGLGSLWTLVFISYDRYNVIVKGVGGKPLSFGKAMMCLVFVWGYATAISLPPFFGWGRYIPEGILDSCSFDYLSRDWSIRSHGVFLFFFCYCVPLSTILYSYVYIVKAIISHEKAMREQAKKMNVTNLRSGKDDGGQSAEMRVAKVACINVTLWLVCWTPYAAIVLQGLFFDQSSITPLVSMLPALLCKTTACYNPMVYALSHPRFRQAMMTEIPCCCVHEPDDSTAESKSAVTEQQVAEK</sequence>
<dbReference type="Pfam" id="PF00001">
    <property type="entry name" value="7tm_1"/>
    <property type="match status" value="1"/>
</dbReference>
<evidence type="ECO:0000256" key="14">
    <source>
        <dbReference type="ARBA" id="ARBA00023305"/>
    </source>
</evidence>
<dbReference type="AlphaFoldDB" id="A0A8B7NX79"/>
<dbReference type="OrthoDB" id="9996086at2759"/>
<dbReference type="PROSITE" id="PS00237">
    <property type="entry name" value="G_PROTEIN_RECEP_F1_1"/>
    <property type="match status" value="1"/>
</dbReference>
<evidence type="ECO:0000256" key="8">
    <source>
        <dbReference type="ARBA" id="ARBA00022991"/>
    </source>
</evidence>
<keyword evidence="17" id="KW-1185">Reference proteome</keyword>
<keyword evidence="7 15" id="KW-1133">Transmembrane helix</keyword>
<evidence type="ECO:0000256" key="11">
    <source>
        <dbReference type="ARBA" id="ARBA00023157"/>
    </source>
</evidence>
<evidence type="ECO:0000256" key="9">
    <source>
        <dbReference type="ARBA" id="ARBA00023040"/>
    </source>
</evidence>
<evidence type="ECO:0000256" key="5">
    <source>
        <dbReference type="ARBA" id="ARBA00022692"/>
    </source>
</evidence>
<dbReference type="GO" id="GO:0004930">
    <property type="term" value="F:G protein-coupled receptor activity"/>
    <property type="evidence" value="ECO:0007669"/>
    <property type="project" value="UniProtKB-KW"/>
</dbReference>
<comment type="similarity">
    <text evidence="15">Belongs to the G-protein coupled receptor 1 family. Opsin subfamily.</text>
</comment>
<dbReference type="OMA" id="NAFTMVY"/>
<evidence type="ECO:0000313" key="17">
    <source>
        <dbReference type="Proteomes" id="UP000694843"/>
    </source>
</evidence>
<dbReference type="InterPro" id="IPR017452">
    <property type="entry name" value="GPCR_Rhodpsn_7TM"/>
</dbReference>
<dbReference type="PRINTS" id="PR00237">
    <property type="entry name" value="GPCRRHODOPSN"/>
</dbReference>
<evidence type="ECO:0000256" key="7">
    <source>
        <dbReference type="ARBA" id="ARBA00022989"/>
    </source>
</evidence>
<dbReference type="FunFam" id="1.20.1070.10:FF:000044">
    <property type="entry name" value="Opsin, ultraviolet-sensitive"/>
    <property type="match status" value="1"/>
</dbReference>
<keyword evidence="13 15" id="KW-0807">Transducer</keyword>